<dbReference type="InterPro" id="IPR036890">
    <property type="entry name" value="HATPase_C_sf"/>
</dbReference>
<name>A0ABW5BMA7_9PROT</name>
<evidence type="ECO:0000313" key="2">
    <source>
        <dbReference type="EMBL" id="MFD2206043.1"/>
    </source>
</evidence>
<comment type="caution">
    <text evidence="2">The sequence shown here is derived from an EMBL/GenBank/DDBJ whole genome shotgun (WGS) entry which is preliminary data.</text>
</comment>
<dbReference type="GO" id="GO:0005524">
    <property type="term" value="F:ATP binding"/>
    <property type="evidence" value="ECO:0007669"/>
    <property type="project" value="UniProtKB-KW"/>
</dbReference>
<keyword evidence="2" id="KW-0547">Nucleotide-binding</keyword>
<keyword evidence="2" id="KW-0067">ATP-binding</keyword>
<reference evidence="3" key="1">
    <citation type="journal article" date="2019" name="Int. J. Syst. Evol. Microbiol.">
        <title>The Global Catalogue of Microorganisms (GCM) 10K type strain sequencing project: providing services to taxonomists for standard genome sequencing and annotation.</title>
        <authorList>
            <consortium name="The Broad Institute Genomics Platform"/>
            <consortium name="The Broad Institute Genome Sequencing Center for Infectious Disease"/>
            <person name="Wu L."/>
            <person name="Ma J."/>
        </authorList>
    </citation>
    <scope>NUCLEOTIDE SEQUENCE [LARGE SCALE GENOMIC DNA]</scope>
    <source>
        <strain evidence="3">CGMCC 4.7192</strain>
    </source>
</reference>
<dbReference type="InterPro" id="IPR003594">
    <property type="entry name" value="HATPase_dom"/>
</dbReference>
<keyword evidence="3" id="KW-1185">Reference proteome</keyword>
<evidence type="ECO:0000259" key="1">
    <source>
        <dbReference type="Pfam" id="PF13581"/>
    </source>
</evidence>
<dbReference type="EMBL" id="JBHUII010000004">
    <property type="protein sequence ID" value="MFD2206043.1"/>
    <property type="molecule type" value="Genomic_DNA"/>
</dbReference>
<gene>
    <name evidence="2" type="ORF">ACFSKO_10485</name>
</gene>
<proteinExistence type="predicted"/>
<dbReference type="Gene3D" id="3.30.565.10">
    <property type="entry name" value="Histidine kinase-like ATPase, C-terminal domain"/>
    <property type="match status" value="1"/>
</dbReference>
<protein>
    <submittedName>
        <fullName evidence="2">ATP-binding protein</fullName>
    </submittedName>
</protein>
<dbReference type="Proteomes" id="UP001597294">
    <property type="component" value="Unassembled WGS sequence"/>
</dbReference>
<dbReference type="RefSeq" id="WP_380251241.1">
    <property type="nucleotide sequence ID" value="NZ_JBHUII010000004.1"/>
</dbReference>
<feature type="domain" description="Histidine kinase/HSP90-like ATPase" evidence="1">
    <location>
        <begin position="125"/>
        <end position="260"/>
    </location>
</feature>
<organism evidence="2 3">
    <name type="scientific">Kiloniella antarctica</name>
    <dbReference type="NCBI Taxonomy" id="1550907"/>
    <lineage>
        <taxon>Bacteria</taxon>
        <taxon>Pseudomonadati</taxon>
        <taxon>Pseudomonadota</taxon>
        <taxon>Alphaproteobacteria</taxon>
        <taxon>Rhodospirillales</taxon>
        <taxon>Kiloniellaceae</taxon>
        <taxon>Kiloniella</taxon>
    </lineage>
</organism>
<accession>A0ABW5BMA7</accession>
<dbReference type="Pfam" id="PF13581">
    <property type="entry name" value="HATPase_c_2"/>
    <property type="match status" value="1"/>
</dbReference>
<evidence type="ECO:0000313" key="3">
    <source>
        <dbReference type="Proteomes" id="UP001597294"/>
    </source>
</evidence>
<sequence length="260" mass="29098">MFDDAMPEFITECVSKENLEALVNLVKPRLRQKPIVAAKGLPTPSSVKGGHQPQILVCAKPTEKTFSRTVLSQFFGVFELNENRKIEQSANQILDLLYKPTWFASISSSRIYNSGFVEQLCQKIAIENNVDQANQELMRTAVHEALCNGVVHGNLELETPSMDNIDKFSAFYTKINERLQVSKYGDRHITFRAWTAHNGIWVSVTDEGMGYVKKQTQKEIAAESSVPNGKVYSGRGLKIISGLAKEVQIGCHGRCLAMRF</sequence>